<keyword evidence="2" id="KW-1185">Reference proteome</keyword>
<reference evidence="1" key="1">
    <citation type="submission" date="2023-10" db="EMBL/GenBank/DDBJ databases">
        <authorList>
            <person name="Chen Y."/>
            <person name="Shah S."/>
            <person name="Dougan E. K."/>
            <person name="Thang M."/>
            <person name="Chan C."/>
        </authorList>
    </citation>
    <scope>NUCLEOTIDE SEQUENCE [LARGE SCALE GENOMIC DNA]</scope>
</reference>
<gene>
    <name evidence="1" type="ORF">PCOR1329_LOCUS79535</name>
</gene>
<dbReference type="Proteomes" id="UP001189429">
    <property type="component" value="Unassembled WGS sequence"/>
</dbReference>
<evidence type="ECO:0000313" key="1">
    <source>
        <dbReference type="EMBL" id="CAK0903150.1"/>
    </source>
</evidence>
<dbReference type="EMBL" id="CAUYUJ010021171">
    <property type="protein sequence ID" value="CAK0903150.1"/>
    <property type="molecule type" value="Genomic_DNA"/>
</dbReference>
<protein>
    <recommendedName>
        <fullName evidence="3">Nuclear pore complex protein Nup85</fullName>
    </recommendedName>
</protein>
<accession>A0ABN9XT16</accession>
<organism evidence="1 2">
    <name type="scientific">Prorocentrum cordatum</name>
    <dbReference type="NCBI Taxonomy" id="2364126"/>
    <lineage>
        <taxon>Eukaryota</taxon>
        <taxon>Sar</taxon>
        <taxon>Alveolata</taxon>
        <taxon>Dinophyceae</taxon>
        <taxon>Prorocentrales</taxon>
        <taxon>Prorocentraceae</taxon>
        <taxon>Prorocentrum</taxon>
    </lineage>
</organism>
<name>A0ABN9XT16_9DINO</name>
<comment type="caution">
    <text evidence="1">The sequence shown here is derived from an EMBL/GenBank/DDBJ whole genome shotgun (WGS) entry which is preliminary data.</text>
</comment>
<evidence type="ECO:0008006" key="3">
    <source>
        <dbReference type="Google" id="ProtNLM"/>
    </source>
</evidence>
<sequence length="444" mass="49215">MYRYLFRRDQTQAKKRANNVANQVRGIFRLRMRASMVTYAQKVHRTGAQPALIYGRQVPSTVRLRRQASKVIAGKGSGRCLTTTWALLMGGSEFGLAWQSDVDELWRVSEGPDEIDDAELLEEVAANIKRAQRPSGAWPDCNGTVTIALGRCNRGSRNEASQAQACARAADSRWTRHEYPEGAADFVCRAGCWDEVEFQRGPDGFFDVFGDGWGGAELWAFLLALRNTRGNLRYRADDMPLVTGCARGRQRQPPQGTNADLWLAMRETVSESGYSRSARANLDCTALDTIRPESERNCPRACKQEHFDWAVDEVFAGASGVQDEGLAALYVEWAGLFLARRALCAEELARLLRACTATTVLQRRLRRSALLARLVRESSAELQMCVATVLAAFADFACSASVKELRSFCLGARELLMAALLPQLARCAPEVQQYVVKAIDSGEV</sequence>
<proteinExistence type="predicted"/>
<evidence type="ECO:0000313" key="2">
    <source>
        <dbReference type="Proteomes" id="UP001189429"/>
    </source>
</evidence>